<evidence type="ECO:0000256" key="3">
    <source>
        <dbReference type="ARBA" id="ARBA00022448"/>
    </source>
</evidence>
<dbReference type="OrthoDB" id="68611at2759"/>
<dbReference type="STRING" id="4540.A0A3L6Q0J6"/>
<evidence type="ECO:0000256" key="7">
    <source>
        <dbReference type="ARBA" id="ARBA00023136"/>
    </source>
</evidence>
<keyword evidence="8" id="KW-0407">Ion channel</keyword>
<evidence type="ECO:0000256" key="5">
    <source>
        <dbReference type="ARBA" id="ARBA00022989"/>
    </source>
</evidence>
<reference evidence="11" key="1">
    <citation type="journal article" date="2019" name="Nat. Commun.">
        <title>The genome of broomcorn millet.</title>
        <authorList>
            <person name="Zou C."/>
            <person name="Miki D."/>
            <person name="Li D."/>
            <person name="Tang Q."/>
            <person name="Xiao L."/>
            <person name="Rajput S."/>
            <person name="Deng P."/>
            <person name="Jia W."/>
            <person name="Huang R."/>
            <person name="Zhang M."/>
            <person name="Sun Y."/>
            <person name="Hu J."/>
            <person name="Fu X."/>
            <person name="Schnable P.S."/>
            <person name="Li F."/>
            <person name="Zhang H."/>
            <person name="Feng B."/>
            <person name="Zhu X."/>
            <person name="Liu R."/>
            <person name="Schnable J.C."/>
            <person name="Zhu J.-K."/>
            <person name="Zhang H."/>
        </authorList>
    </citation>
    <scope>NUCLEOTIDE SEQUENCE [LARGE SCALE GENOMIC DNA]</scope>
</reference>
<sequence length="247" mass="27556">MACFFLHVIIICDGVNLDCTNRNGENHKEVELKVEDERSESGKYDLSKLEKRLSNALSGGLGMETECFGENARSKNLEGKDFLYAYKNVLSTKDKEDSLCTVAKWEPIHGKFRFRHPWSQYLKLGSHCRQCASKMEALASYVVILTKSQYPEANPELCLKVQTTCSQMSLHSARALRELSSAVRLMITPSPTNNNLSEAMKAGNSRGNELLEDAALLQVMHIAVIGSLLSDLVMQINEITESVHNLA</sequence>
<evidence type="ECO:0000256" key="2">
    <source>
        <dbReference type="ARBA" id="ARBA00007079"/>
    </source>
</evidence>
<protein>
    <recommendedName>
        <fullName evidence="12">Aluminum-activated malate transporter 10-like</fullName>
    </recommendedName>
</protein>
<feature type="signal peptide" evidence="9">
    <location>
        <begin position="1"/>
        <end position="17"/>
    </location>
</feature>
<dbReference type="EMBL" id="PQIB02000015">
    <property type="protein sequence ID" value="RLM65870.1"/>
    <property type="molecule type" value="Genomic_DNA"/>
</dbReference>
<evidence type="ECO:0000256" key="6">
    <source>
        <dbReference type="ARBA" id="ARBA00023065"/>
    </source>
</evidence>
<evidence type="ECO:0000256" key="4">
    <source>
        <dbReference type="ARBA" id="ARBA00022692"/>
    </source>
</evidence>
<comment type="caution">
    <text evidence="10">The sequence shown here is derived from an EMBL/GenBank/DDBJ whole genome shotgun (WGS) entry which is preliminary data.</text>
</comment>
<keyword evidence="11" id="KW-1185">Reference proteome</keyword>
<keyword evidence="9" id="KW-0732">Signal</keyword>
<evidence type="ECO:0000256" key="9">
    <source>
        <dbReference type="SAM" id="SignalP"/>
    </source>
</evidence>
<keyword evidence="7" id="KW-0472">Membrane</keyword>
<evidence type="ECO:0000313" key="11">
    <source>
        <dbReference type="Proteomes" id="UP000275267"/>
    </source>
</evidence>
<keyword evidence="4" id="KW-0812">Transmembrane</keyword>
<name>A0A3L6Q0J6_PANMI</name>
<proteinExistence type="inferred from homology"/>
<organism evidence="10 11">
    <name type="scientific">Panicum miliaceum</name>
    <name type="common">Proso millet</name>
    <name type="synonym">Broomcorn millet</name>
    <dbReference type="NCBI Taxonomy" id="4540"/>
    <lineage>
        <taxon>Eukaryota</taxon>
        <taxon>Viridiplantae</taxon>
        <taxon>Streptophyta</taxon>
        <taxon>Embryophyta</taxon>
        <taxon>Tracheophyta</taxon>
        <taxon>Spermatophyta</taxon>
        <taxon>Magnoliopsida</taxon>
        <taxon>Liliopsida</taxon>
        <taxon>Poales</taxon>
        <taxon>Poaceae</taxon>
        <taxon>PACMAD clade</taxon>
        <taxon>Panicoideae</taxon>
        <taxon>Panicodae</taxon>
        <taxon>Paniceae</taxon>
        <taxon>Panicinae</taxon>
        <taxon>Panicum</taxon>
        <taxon>Panicum sect. Panicum</taxon>
    </lineage>
</organism>
<evidence type="ECO:0000256" key="1">
    <source>
        <dbReference type="ARBA" id="ARBA00004141"/>
    </source>
</evidence>
<evidence type="ECO:0008006" key="12">
    <source>
        <dbReference type="Google" id="ProtNLM"/>
    </source>
</evidence>
<dbReference type="Pfam" id="PF11744">
    <property type="entry name" value="ALMT"/>
    <property type="match status" value="1"/>
</dbReference>
<comment type="similarity">
    <text evidence="2">Belongs to the aromatic acid exporter (TC 2.A.85) family.</text>
</comment>
<keyword evidence="3" id="KW-0813">Transport</keyword>
<evidence type="ECO:0000256" key="8">
    <source>
        <dbReference type="ARBA" id="ARBA00023303"/>
    </source>
</evidence>
<gene>
    <name evidence="10" type="ORF">C2845_PM16G00230</name>
</gene>
<dbReference type="AlphaFoldDB" id="A0A3L6Q0J6"/>
<keyword evidence="5" id="KW-1133">Transmembrane helix</keyword>
<feature type="chain" id="PRO_5018114911" description="Aluminum-activated malate transporter 10-like" evidence="9">
    <location>
        <begin position="18"/>
        <end position="247"/>
    </location>
</feature>
<dbReference type="Proteomes" id="UP000275267">
    <property type="component" value="Unassembled WGS sequence"/>
</dbReference>
<dbReference type="GO" id="GO:0015743">
    <property type="term" value="P:malate transport"/>
    <property type="evidence" value="ECO:0007669"/>
    <property type="project" value="InterPro"/>
</dbReference>
<dbReference type="GO" id="GO:0034220">
    <property type="term" value="P:monoatomic ion transmembrane transport"/>
    <property type="evidence" value="ECO:0007669"/>
    <property type="project" value="UniProtKB-KW"/>
</dbReference>
<keyword evidence="6" id="KW-0406">Ion transport</keyword>
<accession>A0A3L6Q0J6</accession>
<dbReference type="GO" id="GO:0016020">
    <property type="term" value="C:membrane"/>
    <property type="evidence" value="ECO:0007669"/>
    <property type="project" value="UniProtKB-SubCell"/>
</dbReference>
<dbReference type="PANTHER" id="PTHR31086">
    <property type="entry name" value="ALUMINUM-ACTIVATED MALATE TRANSPORTER 10"/>
    <property type="match status" value="1"/>
</dbReference>
<dbReference type="InterPro" id="IPR020966">
    <property type="entry name" value="ALMT"/>
</dbReference>
<comment type="subcellular location">
    <subcellularLocation>
        <location evidence="1">Membrane</location>
        <topology evidence="1">Multi-pass membrane protein</topology>
    </subcellularLocation>
</comment>
<evidence type="ECO:0000313" key="10">
    <source>
        <dbReference type="EMBL" id="RLM65870.1"/>
    </source>
</evidence>